<organism evidence="2 3">
    <name type="scientific">Idiomarina zobellii</name>
    <dbReference type="NCBI Taxonomy" id="86103"/>
    <lineage>
        <taxon>Bacteria</taxon>
        <taxon>Pseudomonadati</taxon>
        <taxon>Pseudomonadota</taxon>
        <taxon>Gammaproteobacteria</taxon>
        <taxon>Alteromonadales</taxon>
        <taxon>Idiomarinaceae</taxon>
        <taxon>Idiomarina</taxon>
    </lineage>
</organism>
<dbReference type="AlphaFoldDB" id="A0A837NF25"/>
<dbReference type="Pfam" id="PF00534">
    <property type="entry name" value="Glycos_transf_1"/>
    <property type="match status" value="1"/>
</dbReference>
<dbReference type="RefSeq" id="WP_053954388.1">
    <property type="nucleotide sequence ID" value="NZ_FNCB01000016.1"/>
</dbReference>
<dbReference type="GO" id="GO:0016757">
    <property type="term" value="F:glycosyltransferase activity"/>
    <property type="evidence" value="ECO:0007669"/>
    <property type="project" value="InterPro"/>
</dbReference>
<dbReference type="SUPFAM" id="SSF53756">
    <property type="entry name" value="UDP-Glycosyltransferase/glycogen phosphorylase"/>
    <property type="match status" value="1"/>
</dbReference>
<dbReference type="Proteomes" id="UP000053030">
    <property type="component" value="Unassembled WGS sequence"/>
</dbReference>
<dbReference type="Gene3D" id="3.40.50.2000">
    <property type="entry name" value="Glycogen Phosphorylase B"/>
    <property type="match status" value="1"/>
</dbReference>
<protein>
    <recommendedName>
        <fullName evidence="1">Glycosyl transferase family 1 domain-containing protein</fullName>
    </recommendedName>
</protein>
<dbReference type="EMBL" id="LHSG01000015">
    <property type="protein sequence ID" value="KPD22104.1"/>
    <property type="molecule type" value="Genomic_DNA"/>
</dbReference>
<proteinExistence type="predicted"/>
<reference evidence="2 3" key="1">
    <citation type="submission" date="2015-08" db="EMBL/GenBank/DDBJ databases">
        <title>Genome sequencing and assembly of the deep-sea bacterium Idiomarina zobellii.</title>
        <authorList>
            <person name="Mithoefer S.D."/>
            <person name="Rheaume B.A."/>
            <person name="MacLea K.S."/>
        </authorList>
    </citation>
    <scope>NUCLEOTIDE SEQUENCE [LARGE SCALE GENOMIC DNA]</scope>
    <source>
        <strain evidence="2 3">KMM 231</strain>
    </source>
</reference>
<evidence type="ECO:0000313" key="3">
    <source>
        <dbReference type="Proteomes" id="UP000053030"/>
    </source>
</evidence>
<evidence type="ECO:0000259" key="1">
    <source>
        <dbReference type="Pfam" id="PF00534"/>
    </source>
</evidence>
<dbReference type="InterPro" id="IPR001296">
    <property type="entry name" value="Glyco_trans_1"/>
</dbReference>
<keyword evidence="3" id="KW-1185">Reference proteome</keyword>
<evidence type="ECO:0000313" key="2">
    <source>
        <dbReference type="EMBL" id="KPD22104.1"/>
    </source>
</evidence>
<feature type="domain" description="Glycosyl transferase family 1" evidence="1">
    <location>
        <begin position="250"/>
        <end position="334"/>
    </location>
</feature>
<sequence length="375" mass="43378">MISFSFVFREDPFSVVKPRGGVISNIELIKSLSEFGDIFIFIPGREFSFYKSERQGVSINFVEFVTLPFPFFVRKGNKQLNAFMRRHLASYEKLIFFGSKGSIPHACQFYKHISSDNKKLTIITRDYNELPLKGRLYGKGGVRDLIRDAFFYLIWRRAYRIADNVIVNSSFLAQEIAKVYRINRFFVFHPKIKSVATFERDRLLDAAHLKAGFISGPKYKGLSLVLQLSVLFPEIEFHVFNADKNTTKVNNKNVVLHGYESHDNIFQLIDVLLAPSYWYEPYGRVAAESILHGVPVLHSNRGGLSEASGSSFFSVESMRIETWAKKLTDFIENISDYNNELETCKYRLIIQNADNKFRDDLRSFIKVNFDNRQLS</sequence>
<comment type="caution">
    <text evidence="2">The sequence shown here is derived from an EMBL/GenBank/DDBJ whole genome shotgun (WGS) entry which is preliminary data.</text>
</comment>
<accession>A0A837NF25</accession>
<name>A0A837NF25_9GAMM</name>
<gene>
    <name evidence="2" type="ORF">AFK76_11285</name>
</gene>